<proteinExistence type="predicted"/>
<dbReference type="PANTHER" id="PTHR45947">
    <property type="entry name" value="SULFOQUINOVOSYL TRANSFERASE SQD2"/>
    <property type="match status" value="1"/>
</dbReference>
<evidence type="ECO:0000259" key="2">
    <source>
        <dbReference type="Pfam" id="PF13439"/>
    </source>
</evidence>
<reference evidence="3 4" key="1">
    <citation type="submission" date="2016-10" db="EMBL/GenBank/DDBJ databases">
        <authorList>
            <person name="de Groot N.N."/>
        </authorList>
    </citation>
    <scope>NUCLEOTIDE SEQUENCE [LARGE SCALE GENOMIC DNA]</scope>
    <source>
        <strain evidence="3 4">DSM 28286</strain>
    </source>
</reference>
<dbReference type="GO" id="GO:0016757">
    <property type="term" value="F:glycosyltransferase activity"/>
    <property type="evidence" value="ECO:0007669"/>
    <property type="project" value="InterPro"/>
</dbReference>
<dbReference type="EMBL" id="FOXQ01000001">
    <property type="protein sequence ID" value="SFP67195.1"/>
    <property type="molecule type" value="Genomic_DNA"/>
</dbReference>
<dbReference type="SUPFAM" id="SSF53756">
    <property type="entry name" value="UDP-Glycosyltransferase/glycogen phosphorylase"/>
    <property type="match status" value="1"/>
</dbReference>
<dbReference type="Pfam" id="PF13439">
    <property type="entry name" value="Glyco_transf_4"/>
    <property type="match status" value="1"/>
</dbReference>
<dbReference type="InterPro" id="IPR001296">
    <property type="entry name" value="Glyco_trans_1"/>
</dbReference>
<dbReference type="Gene3D" id="3.40.50.2000">
    <property type="entry name" value="Glycogen Phosphorylase B"/>
    <property type="match status" value="2"/>
</dbReference>
<dbReference type="OrthoDB" id="7560678at2"/>
<evidence type="ECO:0000259" key="1">
    <source>
        <dbReference type="Pfam" id="PF00534"/>
    </source>
</evidence>
<dbReference type="RefSeq" id="WP_090654397.1">
    <property type="nucleotide sequence ID" value="NZ_FOXQ01000001.1"/>
</dbReference>
<keyword evidence="3" id="KW-0808">Transferase</keyword>
<dbReference type="Proteomes" id="UP000199031">
    <property type="component" value="Unassembled WGS sequence"/>
</dbReference>
<dbReference type="Pfam" id="PF00534">
    <property type="entry name" value="Glycos_transf_1"/>
    <property type="match status" value="1"/>
</dbReference>
<dbReference type="STRING" id="1465490.SAMN05444277_101645"/>
<sequence length="370" mass="42593">MDKKLKVAHVIRVFSYGGAEVLLRECFAHPYFKENVESDLYILDHKKLGLVPEVKPNINSIHYYRITTPKFPIAYAKFLRHIIKDKYDIVHMHLPVAGWMTIPAKLFNRKTKFVYSEHNLVNFYAKYNYYLSGLTYGFFDCLVAVSYEVGEVIKKVHKGWFYKTRKAVTILNGINTDKFTNAHRDYDNANNNFTVGLVARFRPQKRVDRWAEVAAEVHKLNPNIKFLMVGDGPDDDMLREKIKALNMEGKIELPGMLSDTASAFKRIDIFLLTSDFEGLPLAIMEAMSTGCVPVVSNVGGIKQLPFDGFGYKFDDFNPAEIARVIAAYADDPQKFKTESQRARSFVERNYSLTKQVHEIVDLYRELKQTN</sequence>
<dbReference type="InterPro" id="IPR050194">
    <property type="entry name" value="Glycosyltransferase_grp1"/>
</dbReference>
<dbReference type="InterPro" id="IPR028098">
    <property type="entry name" value="Glyco_trans_4-like_N"/>
</dbReference>
<feature type="domain" description="Glycosyl transferase family 1" evidence="1">
    <location>
        <begin position="182"/>
        <end position="340"/>
    </location>
</feature>
<evidence type="ECO:0000313" key="3">
    <source>
        <dbReference type="EMBL" id="SFP67195.1"/>
    </source>
</evidence>
<keyword evidence="4" id="KW-1185">Reference proteome</keyword>
<gene>
    <name evidence="3" type="ORF">SAMN05444277_101645</name>
</gene>
<accession>A0A1I5S907</accession>
<organism evidence="3 4">
    <name type="scientific">Parafilimonas terrae</name>
    <dbReference type="NCBI Taxonomy" id="1465490"/>
    <lineage>
        <taxon>Bacteria</taxon>
        <taxon>Pseudomonadati</taxon>
        <taxon>Bacteroidota</taxon>
        <taxon>Chitinophagia</taxon>
        <taxon>Chitinophagales</taxon>
        <taxon>Chitinophagaceae</taxon>
        <taxon>Parafilimonas</taxon>
    </lineage>
</organism>
<dbReference type="PANTHER" id="PTHR45947:SF3">
    <property type="entry name" value="SULFOQUINOVOSYL TRANSFERASE SQD2"/>
    <property type="match status" value="1"/>
</dbReference>
<protein>
    <submittedName>
        <fullName evidence="3">Glycosyltransferase involved in cell wall bisynthesis</fullName>
    </submittedName>
</protein>
<evidence type="ECO:0000313" key="4">
    <source>
        <dbReference type="Proteomes" id="UP000199031"/>
    </source>
</evidence>
<feature type="domain" description="Glycosyltransferase subfamily 4-like N-terminal" evidence="2">
    <location>
        <begin position="69"/>
        <end position="178"/>
    </location>
</feature>
<name>A0A1I5S907_9BACT</name>
<dbReference type="AlphaFoldDB" id="A0A1I5S907"/>